<name>A0A931CLP9_9MICC</name>
<gene>
    <name evidence="9" type="ORF">IV500_03385</name>
</gene>
<feature type="transmembrane region" description="Helical" evidence="8">
    <location>
        <begin position="20"/>
        <end position="43"/>
    </location>
</feature>
<evidence type="ECO:0000313" key="10">
    <source>
        <dbReference type="Proteomes" id="UP000655366"/>
    </source>
</evidence>
<keyword evidence="6 8" id="KW-0472">Membrane</keyword>
<evidence type="ECO:0000256" key="7">
    <source>
        <dbReference type="ARBA" id="ARBA00024033"/>
    </source>
</evidence>
<feature type="transmembrane region" description="Helical" evidence="8">
    <location>
        <begin position="156"/>
        <end position="186"/>
    </location>
</feature>
<dbReference type="Proteomes" id="UP000655366">
    <property type="component" value="Unassembled WGS sequence"/>
</dbReference>
<dbReference type="PIRSF" id="PIRSF010361">
    <property type="entry name" value="UCP010361"/>
    <property type="match status" value="1"/>
</dbReference>
<dbReference type="AlphaFoldDB" id="A0A931CLP9"/>
<protein>
    <submittedName>
        <fullName evidence="9">DUF2029 domain-containing protein</fullName>
    </submittedName>
</protein>
<organism evidence="9 10">
    <name type="scientific">Arthrobacter terrae</name>
    <dbReference type="NCBI Taxonomy" id="2935737"/>
    <lineage>
        <taxon>Bacteria</taxon>
        <taxon>Bacillati</taxon>
        <taxon>Actinomycetota</taxon>
        <taxon>Actinomycetes</taxon>
        <taxon>Micrococcales</taxon>
        <taxon>Micrococcaceae</taxon>
        <taxon>Arthrobacter</taxon>
    </lineage>
</organism>
<dbReference type="GO" id="GO:0005886">
    <property type="term" value="C:plasma membrane"/>
    <property type="evidence" value="ECO:0007669"/>
    <property type="project" value="UniProtKB-SubCell"/>
</dbReference>
<dbReference type="InterPro" id="IPR018584">
    <property type="entry name" value="GT87"/>
</dbReference>
<keyword evidence="3" id="KW-0808">Transferase</keyword>
<evidence type="ECO:0000256" key="3">
    <source>
        <dbReference type="ARBA" id="ARBA00022679"/>
    </source>
</evidence>
<feature type="transmembrane region" description="Helical" evidence="8">
    <location>
        <begin position="395"/>
        <end position="415"/>
    </location>
</feature>
<dbReference type="GO" id="GO:0016758">
    <property type="term" value="F:hexosyltransferase activity"/>
    <property type="evidence" value="ECO:0007669"/>
    <property type="project" value="InterPro"/>
</dbReference>
<keyword evidence="5 8" id="KW-1133">Transmembrane helix</keyword>
<reference evidence="9 10" key="1">
    <citation type="submission" date="2020-11" db="EMBL/GenBank/DDBJ databases">
        <title>Arthrobacter antarcticus sp. nov., isolated from Antarctic Soil.</title>
        <authorList>
            <person name="Li J."/>
        </authorList>
    </citation>
    <scope>NUCLEOTIDE SEQUENCE [LARGE SCALE GENOMIC DNA]</scope>
    <source>
        <strain evidence="9 10">Z1-20</strain>
    </source>
</reference>
<evidence type="ECO:0000313" key="9">
    <source>
        <dbReference type="EMBL" id="MBG0738470.1"/>
    </source>
</evidence>
<comment type="subcellular location">
    <subcellularLocation>
        <location evidence="1">Cell membrane</location>
        <topology evidence="1">Multi-pass membrane protein</topology>
    </subcellularLocation>
</comment>
<dbReference type="EMBL" id="JADNYM010000004">
    <property type="protein sequence ID" value="MBG0738470.1"/>
    <property type="molecule type" value="Genomic_DNA"/>
</dbReference>
<evidence type="ECO:0000256" key="6">
    <source>
        <dbReference type="ARBA" id="ARBA00023136"/>
    </source>
</evidence>
<feature type="transmembrane region" description="Helical" evidence="8">
    <location>
        <begin position="232"/>
        <end position="257"/>
    </location>
</feature>
<feature type="transmembrane region" description="Helical" evidence="8">
    <location>
        <begin position="192"/>
        <end position="220"/>
    </location>
</feature>
<dbReference type="RefSeq" id="WP_196395426.1">
    <property type="nucleotide sequence ID" value="NZ_JADNYM010000004.1"/>
</dbReference>
<comment type="similarity">
    <text evidence="7">Belongs to the glycosyltransferase 87 family.</text>
</comment>
<keyword evidence="4 8" id="KW-0812">Transmembrane</keyword>
<evidence type="ECO:0000256" key="1">
    <source>
        <dbReference type="ARBA" id="ARBA00004651"/>
    </source>
</evidence>
<feature type="transmembrane region" description="Helical" evidence="8">
    <location>
        <begin position="360"/>
        <end position="380"/>
    </location>
</feature>
<keyword evidence="10" id="KW-1185">Reference proteome</keyword>
<feature type="transmembrane region" description="Helical" evidence="8">
    <location>
        <begin position="94"/>
        <end position="111"/>
    </location>
</feature>
<proteinExistence type="inferred from homology"/>
<feature type="transmembrane region" description="Helical" evidence="8">
    <location>
        <begin position="290"/>
        <end position="312"/>
    </location>
</feature>
<dbReference type="Pfam" id="PF09594">
    <property type="entry name" value="GT87"/>
    <property type="match status" value="1"/>
</dbReference>
<sequence length="476" mass="51041">MTEVVGGPLGRRSAPGIVSPGFFTVERVLIIMVTVSGILAVLFKFHCRQSGWTTPDQYSTTCWSELPNVFKDQGLFKNQGLAAFFPYFSSNATFAYPPLTGIIAGITGWLANGAGTEAQSQLAFFDLNSLLIVIMWMVTVVATARGAGRRPWDAAIVAASPALLFTAFTSWDLWAAALVAIAMLLFARRHNFAAGGLLGLAACVQPYALLILLVVLLLSLRTGRWLPLTESAIAAIVAWLVVMLPVLVLNPAAWGAYLSDGLGNKPSESSIYQTYDLIAQRLGAATAGPVTISVIALALLMLAVLSLAWLAMAAGRRPRFAQLAFLLVAAYSITDKYAAPQHIVWLLPLLALARPKWRTVLSWQAVQILGFLALLLFLGSELGNGNAQHAIDMPYFALAVLLQTGATVVVMALVVRDILRPGYDVVRRGGTDDPQAGVLEYAPDRLTLGFPRTARVMLSGSADPQSSQQAQGETSR</sequence>
<keyword evidence="2" id="KW-1003">Cell membrane</keyword>
<dbReference type="InterPro" id="IPR016570">
    <property type="entry name" value="UCP010361"/>
</dbReference>
<comment type="caution">
    <text evidence="9">The sequence shown here is derived from an EMBL/GenBank/DDBJ whole genome shotgun (WGS) entry which is preliminary data.</text>
</comment>
<evidence type="ECO:0000256" key="2">
    <source>
        <dbReference type="ARBA" id="ARBA00022475"/>
    </source>
</evidence>
<evidence type="ECO:0000256" key="4">
    <source>
        <dbReference type="ARBA" id="ARBA00022692"/>
    </source>
</evidence>
<evidence type="ECO:0000256" key="5">
    <source>
        <dbReference type="ARBA" id="ARBA00022989"/>
    </source>
</evidence>
<feature type="transmembrane region" description="Helical" evidence="8">
    <location>
        <begin position="123"/>
        <end position="144"/>
    </location>
</feature>
<accession>A0A931CLP9</accession>
<evidence type="ECO:0000256" key="8">
    <source>
        <dbReference type="SAM" id="Phobius"/>
    </source>
</evidence>